<keyword evidence="2" id="KW-1185">Reference proteome</keyword>
<comment type="caution">
    <text evidence="1">The sequence shown here is derived from an EMBL/GenBank/DDBJ whole genome shotgun (WGS) entry which is preliminary data.</text>
</comment>
<sequence length="75" mass="8004">MPRRRSRMHHTATGVFRLVAGLRVGVAGVVLELVGCGTRSARGESEGEGRVDIQPIAMTWNELTPYPITAATSVG</sequence>
<protein>
    <submittedName>
        <fullName evidence="1">Uncharacterized protein</fullName>
    </submittedName>
</protein>
<dbReference type="Proteomes" id="UP001304895">
    <property type="component" value="Unassembled WGS sequence"/>
</dbReference>
<dbReference type="EMBL" id="MU853412">
    <property type="protein sequence ID" value="KAK4133572.1"/>
    <property type="molecule type" value="Genomic_DNA"/>
</dbReference>
<reference evidence="1" key="1">
    <citation type="journal article" date="2023" name="Mol. Phylogenet. Evol.">
        <title>Genome-scale phylogeny and comparative genomics of the fungal order Sordariales.</title>
        <authorList>
            <person name="Hensen N."/>
            <person name="Bonometti L."/>
            <person name="Westerberg I."/>
            <person name="Brannstrom I.O."/>
            <person name="Guillou S."/>
            <person name="Cros-Aarteil S."/>
            <person name="Calhoun S."/>
            <person name="Haridas S."/>
            <person name="Kuo A."/>
            <person name="Mondo S."/>
            <person name="Pangilinan J."/>
            <person name="Riley R."/>
            <person name="LaButti K."/>
            <person name="Andreopoulos B."/>
            <person name="Lipzen A."/>
            <person name="Chen C."/>
            <person name="Yan M."/>
            <person name="Daum C."/>
            <person name="Ng V."/>
            <person name="Clum A."/>
            <person name="Steindorff A."/>
            <person name="Ohm R.A."/>
            <person name="Martin F."/>
            <person name="Silar P."/>
            <person name="Natvig D.O."/>
            <person name="Lalanne C."/>
            <person name="Gautier V."/>
            <person name="Ament-Velasquez S.L."/>
            <person name="Kruys A."/>
            <person name="Hutchinson M.I."/>
            <person name="Powell A.J."/>
            <person name="Barry K."/>
            <person name="Miller A.N."/>
            <person name="Grigoriev I.V."/>
            <person name="Debuchy R."/>
            <person name="Gladieux P."/>
            <person name="Hiltunen Thoren M."/>
            <person name="Johannesson H."/>
        </authorList>
    </citation>
    <scope>NUCLEOTIDE SEQUENCE</scope>
    <source>
        <strain evidence="1">CBS 123565</strain>
    </source>
</reference>
<accession>A0AAN6UIC8</accession>
<name>A0AAN6UIC8_9PEZI</name>
<proteinExistence type="predicted"/>
<organism evidence="1 2">
    <name type="scientific">Trichocladium antarcticum</name>
    <dbReference type="NCBI Taxonomy" id="1450529"/>
    <lineage>
        <taxon>Eukaryota</taxon>
        <taxon>Fungi</taxon>
        <taxon>Dikarya</taxon>
        <taxon>Ascomycota</taxon>
        <taxon>Pezizomycotina</taxon>
        <taxon>Sordariomycetes</taxon>
        <taxon>Sordariomycetidae</taxon>
        <taxon>Sordariales</taxon>
        <taxon>Chaetomiaceae</taxon>
        <taxon>Trichocladium</taxon>
    </lineage>
</organism>
<evidence type="ECO:0000313" key="2">
    <source>
        <dbReference type="Proteomes" id="UP001304895"/>
    </source>
</evidence>
<dbReference type="AlphaFoldDB" id="A0AAN6UIC8"/>
<reference evidence="1" key="2">
    <citation type="submission" date="2023-05" db="EMBL/GenBank/DDBJ databases">
        <authorList>
            <consortium name="Lawrence Berkeley National Laboratory"/>
            <person name="Steindorff A."/>
            <person name="Hensen N."/>
            <person name="Bonometti L."/>
            <person name="Westerberg I."/>
            <person name="Brannstrom I.O."/>
            <person name="Guillou S."/>
            <person name="Cros-Aarteil S."/>
            <person name="Calhoun S."/>
            <person name="Haridas S."/>
            <person name="Kuo A."/>
            <person name="Mondo S."/>
            <person name="Pangilinan J."/>
            <person name="Riley R."/>
            <person name="Labutti K."/>
            <person name="Andreopoulos B."/>
            <person name="Lipzen A."/>
            <person name="Chen C."/>
            <person name="Yanf M."/>
            <person name="Daum C."/>
            <person name="Ng V."/>
            <person name="Clum A."/>
            <person name="Ohm R."/>
            <person name="Martin F."/>
            <person name="Silar P."/>
            <person name="Natvig D."/>
            <person name="Lalanne C."/>
            <person name="Gautier V."/>
            <person name="Ament-Velasquez S.L."/>
            <person name="Kruys A."/>
            <person name="Hutchinson M.I."/>
            <person name="Powell A.J."/>
            <person name="Barry K."/>
            <person name="Miller A.N."/>
            <person name="Grigoriev I.V."/>
            <person name="Debuchy R."/>
            <person name="Gladieux P."/>
            <person name="Thoren M.H."/>
            <person name="Johannesson H."/>
        </authorList>
    </citation>
    <scope>NUCLEOTIDE SEQUENCE</scope>
    <source>
        <strain evidence="1">CBS 123565</strain>
    </source>
</reference>
<gene>
    <name evidence="1" type="ORF">BT67DRAFT_442989</name>
</gene>
<evidence type="ECO:0000313" key="1">
    <source>
        <dbReference type="EMBL" id="KAK4133572.1"/>
    </source>
</evidence>